<comment type="subcellular location">
    <subcellularLocation>
        <location evidence="1">Bacterial flagellum basal body</location>
    </subcellularLocation>
    <subcellularLocation>
        <location evidence="2">Cell membrane</location>
        <topology evidence="2">Peripheral membrane protein</topology>
        <orientation evidence="2">Cytoplasmic side</orientation>
    </subcellularLocation>
</comment>
<keyword evidence="13" id="KW-0282">Flagellum</keyword>
<evidence type="ECO:0000256" key="3">
    <source>
        <dbReference type="ARBA" id="ARBA00010299"/>
    </source>
</evidence>
<evidence type="ECO:0000256" key="6">
    <source>
        <dbReference type="ARBA" id="ARBA00022500"/>
    </source>
</evidence>
<feature type="domain" description="Flagellar motor switch protein FliG middle" evidence="11">
    <location>
        <begin position="111"/>
        <end position="179"/>
    </location>
</feature>
<evidence type="ECO:0000256" key="1">
    <source>
        <dbReference type="ARBA" id="ARBA00004117"/>
    </source>
</evidence>
<dbReference type="PANTHER" id="PTHR30534:SF0">
    <property type="entry name" value="FLAGELLAR MOTOR SWITCH PROTEIN FLIG"/>
    <property type="match status" value="1"/>
</dbReference>
<dbReference type="InterPro" id="IPR028263">
    <property type="entry name" value="FliG_N"/>
</dbReference>
<evidence type="ECO:0000256" key="4">
    <source>
        <dbReference type="ARBA" id="ARBA00021870"/>
    </source>
</evidence>
<keyword evidence="5" id="KW-1003">Cell membrane</keyword>
<proteinExistence type="inferred from homology"/>
<evidence type="ECO:0000259" key="11">
    <source>
        <dbReference type="Pfam" id="PF14841"/>
    </source>
</evidence>
<feature type="domain" description="Flagellar motor switch protein FliG C-terminal" evidence="10">
    <location>
        <begin position="213"/>
        <end position="318"/>
    </location>
</feature>
<evidence type="ECO:0000313" key="13">
    <source>
        <dbReference type="EMBL" id="VAX32929.1"/>
    </source>
</evidence>
<feature type="domain" description="Flagellar motor switch protein FliG N-terminal" evidence="12">
    <location>
        <begin position="4"/>
        <end position="99"/>
    </location>
</feature>
<keyword evidence="7" id="KW-0283">Flagellar rotation</keyword>
<evidence type="ECO:0000256" key="2">
    <source>
        <dbReference type="ARBA" id="ARBA00004413"/>
    </source>
</evidence>
<dbReference type="AlphaFoldDB" id="A0A3B1CSF4"/>
<accession>A0A3B1CSF4</accession>
<keyword evidence="9" id="KW-0975">Bacterial flagellum</keyword>
<dbReference type="PRINTS" id="PR00954">
    <property type="entry name" value="FLGMOTORFLIG"/>
</dbReference>
<dbReference type="GO" id="GO:0003774">
    <property type="term" value="F:cytoskeletal motor activity"/>
    <property type="evidence" value="ECO:0007669"/>
    <property type="project" value="InterPro"/>
</dbReference>
<evidence type="ECO:0000259" key="12">
    <source>
        <dbReference type="Pfam" id="PF14842"/>
    </source>
</evidence>
<dbReference type="EMBL" id="UOGH01000274">
    <property type="protein sequence ID" value="VAX32929.1"/>
    <property type="molecule type" value="Genomic_DNA"/>
</dbReference>
<keyword evidence="13" id="KW-0969">Cilium</keyword>
<dbReference type="InterPro" id="IPR011002">
    <property type="entry name" value="FliG_a-hlx"/>
</dbReference>
<dbReference type="GO" id="GO:0071973">
    <property type="term" value="P:bacterial-type flagellum-dependent cell motility"/>
    <property type="evidence" value="ECO:0007669"/>
    <property type="project" value="InterPro"/>
</dbReference>
<reference evidence="13" key="1">
    <citation type="submission" date="2018-06" db="EMBL/GenBank/DDBJ databases">
        <authorList>
            <person name="Zhirakovskaya E."/>
        </authorList>
    </citation>
    <scope>NUCLEOTIDE SEQUENCE</scope>
</reference>
<dbReference type="InterPro" id="IPR000090">
    <property type="entry name" value="Flg_Motor_Flig"/>
</dbReference>
<evidence type="ECO:0000256" key="5">
    <source>
        <dbReference type="ARBA" id="ARBA00022475"/>
    </source>
</evidence>
<dbReference type="Pfam" id="PF14842">
    <property type="entry name" value="FliG_N"/>
    <property type="match status" value="1"/>
</dbReference>
<dbReference type="GO" id="GO:0006935">
    <property type="term" value="P:chemotaxis"/>
    <property type="evidence" value="ECO:0007669"/>
    <property type="project" value="UniProtKB-KW"/>
</dbReference>
<dbReference type="NCBIfam" id="TIGR00207">
    <property type="entry name" value="fliG"/>
    <property type="match status" value="1"/>
</dbReference>
<organism evidence="13">
    <name type="scientific">hydrothermal vent metagenome</name>
    <dbReference type="NCBI Taxonomy" id="652676"/>
    <lineage>
        <taxon>unclassified sequences</taxon>
        <taxon>metagenomes</taxon>
        <taxon>ecological metagenomes</taxon>
    </lineage>
</organism>
<evidence type="ECO:0000256" key="7">
    <source>
        <dbReference type="ARBA" id="ARBA00022779"/>
    </source>
</evidence>
<evidence type="ECO:0000259" key="10">
    <source>
        <dbReference type="Pfam" id="PF01706"/>
    </source>
</evidence>
<protein>
    <recommendedName>
        <fullName evidence="4">Flagellar motor switch protein FliG</fullName>
    </recommendedName>
</protein>
<name>A0A3B1CSF4_9ZZZZ</name>
<dbReference type="GO" id="GO:0005886">
    <property type="term" value="C:plasma membrane"/>
    <property type="evidence" value="ECO:0007669"/>
    <property type="project" value="UniProtKB-SubCell"/>
</dbReference>
<dbReference type="Gene3D" id="1.10.220.30">
    <property type="match status" value="3"/>
</dbReference>
<dbReference type="PIRSF" id="PIRSF003161">
    <property type="entry name" value="FliG"/>
    <property type="match status" value="1"/>
</dbReference>
<evidence type="ECO:0000256" key="9">
    <source>
        <dbReference type="ARBA" id="ARBA00023143"/>
    </source>
</evidence>
<comment type="similarity">
    <text evidence="3">Belongs to the FliG family.</text>
</comment>
<dbReference type="Pfam" id="PF01706">
    <property type="entry name" value="FliG_C"/>
    <property type="match status" value="1"/>
</dbReference>
<dbReference type="FunFam" id="1.10.220.30:FF:000001">
    <property type="entry name" value="Flagellar motor switch protein FliG"/>
    <property type="match status" value="1"/>
</dbReference>
<evidence type="ECO:0000256" key="8">
    <source>
        <dbReference type="ARBA" id="ARBA00023136"/>
    </source>
</evidence>
<gene>
    <name evidence="13" type="ORF">MNBD_NITROSPIRAE02-1659</name>
</gene>
<dbReference type="Pfam" id="PF14841">
    <property type="entry name" value="FliG_M"/>
    <property type="match status" value="1"/>
</dbReference>
<dbReference type="SUPFAM" id="SSF48029">
    <property type="entry name" value="FliG"/>
    <property type="match status" value="2"/>
</dbReference>
<keyword evidence="13" id="KW-0966">Cell projection</keyword>
<dbReference type="InterPro" id="IPR032779">
    <property type="entry name" value="FliG_M"/>
</dbReference>
<dbReference type="PANTHER" id="PTHR30534">
    <property type="entry name" value="FLAGELLAR MOTOR SWITCH PROTEIN FLIG"/>
    <property type="match status" value="1"/>
</dbReference>
<dbReference type="GO" id="GO:0009425">
    <property type="term" value="C:bacterial-type flagellum basal body"/>
    <property type="evidence" value="ECO:0007669"/>
    <property type="project" value="UniProtKB-SubCell"/>
</dbReference>
<keyword evidence="8" id="KW-0472">Membrane</keyword>
<keyword evidence="6" id="KW-0145">Chemotaxis</keyword>
<dbReference type="InterPro" id="IPR023087">
    <property type="entry name" value="Flg_Motor_Flig_C"/>
</dbReference>
<sequence length="328" mass="36512">MPTLKGHEKAAIMLSYVGEETASEILKALDKETIEKITSALTELKTLKEEEMQAVLDEIRKSIDEGDVAIGGEDYVKRILYRGLGNENAEELIESARRSNPIDKLNIIDTRLIVKFLSDEHPQTTAFVLSLLEPKKSADVLSELPEHLKGDIAMRIANLEKIPEEALKEIEEVLKTQLSIGESRGRKVDGVKTVADILNNAGKETEQTILELIEQQEPLRAESIRSLMFVFDDLASIDDRGMQAILKEISTNDLSLALKTASDELKGKIFRNMSKRAVQILKEEIESTGPVRVSDVETAQQNIVKVARKLEEEGKIIIAGKGEEELIV</sequence>